<sequence>MRSKKGIWTLAGLLVALIGIYVGLRYWDERKQEAEEKKAEEETIHVVQAEELSAFSYTDGTDTMEFSREEDTWYYDGDREIPMVQDAVQTMADEIQDVTAVRELEDPDALEDYGLDAPSYTIGYTEEEGDSGTLYIGNMTGENYYAMPEGSRTVYTIDGTLVSALLFDLADLAQTDTVPSISSGNLVSVTVTEVGESQTYQEEEDLAELAGGLGVLSLTECVDYHVTDESLSDYGLDEEERMIVQAVYTDTDTEEEETYTVYIGAEDDTGENRYLMPEGSKMVYQVSTDVIGNMTTVSEGEEAEE</sequence>
<keyword evidence="1" id="KW-0812">Transmembrane</keyword>
<comment type="caution">
    <text evidence="3">The sequence shown here is derived from an EMBL/GenBank/DDBJ whole genome shotgun (WGS) entry which is preliminary data.</text>
</comment>
<protein>
    <submittedName>
        <fullName evidence="3">DUF4340 domain-containing protein</fullName>
    </submittedName>
</protein>
<dbReference type="EMBL" id="DXGF01000058">
    <property type="protein sequence ID" value="HIW83309.1"/>
    <property type="molecule type" value="Genomic_DNA"/>
</dbReference>
<keyword evidence="1" id="KW-1133">Transmembrane helix</keyword>
<feature type="domain" description="DUF4340" evidence="2">
    <location>
        <begin position="73"/>
        <end position="198"/>
    </location>
</feature>
<evidence type="ECO:0000313" key="4">
    <source>
        <dbReference type="Proteomes" id="UP000824263"/>
    </source>
</evidence>
<evidence type="ECO:0000313" key="3">
    <source>
        <dbReference type="EMBL" id="HIW83309.1"/>
    </source>
</evidence>
<name>A0A9D1UCZ6_9FIRM</name>
<reference evidence="3" key="1">
    <citation type="journal article" date="2021" name="PeerJ">
        <title>Extensive microbial diversity within the chicken gut microbiome revealed by metagenomics and culture.</title>
        <authorList>
            <person name="Gilroy R."/>
            <person name="Ravi A."/>
            <person name="Getino M."/>
            <person name="Pursley I."/>
            <person name="Horton D.L."/>
            <person name="Alikhan N.F."/>
            <person name="Baker D."/>
            <person name="Gharbi K."/>
            <person name="Hall N."/>
            <person name="Watson M."/>
            <person name="Adriaenssens E.M."/>
            <person name="Foster-Nyarko E."/>
            <person name="Jarju S."/>
            <person name="Secka A."/>
            <person name="Antonio M."/>
            <person name="Oren A."/>
            <person name="Chaudhuri R.R."/>
            <person name="La Ragione R."/>
            <person name="Hildebrand F."/>
            <person name="Pallen M.J."/>
        </authorList>
    </citation>
    <scope>NUCLEOTIDE SEQUENCE</scope>
    <source>
        <strain evidence="3">ChiSxjej1B13-11762</strain>
    </source>
</reference>
<dbReference type="Proteomes" id="UP000824263">
    <property type="component" value="Unassembled WGS sequence"/>
</dbReference>
<evidence type="ECO:0000259" key="2">
    <source>
        <dbReference type="Pfam" id="PF14238"/>
    </source>
</evidence>
<accession>A0A9D1UCZ6</accession>
<dbReference type="AlphaFoldDB" id="A0A9D1UCZ6"/>
<dbReference type="InterPro" id="IPR025641">
    <property type="entry name" value="DUF4340"/>
</dbReference>
<organism evidence="3 4">
    <name type="scientific">Candidatus Dorea gallistercoris</name>
    <dbReference type="NCBI Taxonomy" id="2838542"/>
    <lineage>
        <taxon>Bacteria</taxon>
        <taxon>Bacillati</taxon>
        <taxon>Bacillota</taxon>
        <taxon>Clostridia</taxon>
        <taxon>Lachnospirales</taxon>
        <taxon>Lachnospiraceae</taxon>
        <taxon>Dorea</taxon>
    </lineage>
</organism>
<dbReference type="Pfam" id="PF14238">
    <property type="entry name" value="DUF4340"/>
    <property type="match status" value="2"/>
</dbReference>
<proteinExistence type="predicted"/>
<evidence type="ECO:0000256" key="1">
    <source>
        <dbReference type="SAM" id="Phobius"/>
    </source>
</evidence>
<feature type="transmembrane region" description="Helical" evidence="1">
    <location>
        <begin position="7"/>
        <end position="27"/>
    </location>
</feature>
<keyword evidence="1" id="KW-0472">Membrane</keyword>
<gene>
    <name evidence="3" type="ORF">H9873_03185</name>
</gene>
<reference evidence="3" key="2">
    <citation type="submission" date="2021-04" db="EMBL/GenBank/DDBJ databases">
        <authorList>
            <person name="Gilroy R."/>
        </authorList>
    </citation>
    <scope>NUCLEOTIDE SEQUENCE</scope>
    <source>
        <strain evidence="3">ChiSxjej1B13-11762</strain>
    </source>
</reference>
<feature type="domain" description="DUF4340" evidence="2">
    <location>
        <begin position="204"/>
        <end position="287"/>
    </location>
</feature>